<protein>
    <submittedName>
        <fullName evidence="2">Nucleoside-diphosphate-sugar epimerase</fullName>
    </submittedName>
</protein>
<evidence type="ECO:0000313" key="2">
    <source>
        <dbReference type="EMBL" id="AJQ97696.1"/>
    </source>
</evidence>
<dbReference type="PANTHER" id="PTHR43245:SF24">
    <property type="entry name" value="DEHYDROGENASE"/>
    <property type="match status" value="1"/>
</dbReference>
<dbReference type="KEGG" id="gsn:YC6258_05668"/>
<dbReference type="InterPro" id="IPR050177">
    <property type="entry name" value="Lipid_A_modif_metabolic_enz"/>
</dbReference>
<feature type="domain" description="NAD-dependent epimerase/dehydratase" evidence="1">
    <location>
        <begin position="4"/>
        <end position="209"/>
    </location>
</feature>
<dbReference type="Pfam" id="PF01370">
    <property type="entry name" value="Epimerase"/>
    <property type="match status" value="1"/>
</dbReference>
<dbReference type="SUPFAM" id="SSF51735">
    <property type="entry name" value="NAD(P)-binding Rossmann-fold domains"/>
    <property type="match status" value="1"/>
</dbReference>
<dbReference type="InterPro" id="IPR036291">
    <property type="entry name" value="NAD(P)-bd_dom_sf"/>
</dbReference>
<dbReference type="AlphaFoldDB" id="A0A0C5VU59"/>
<evidence type="ECO:0000259" key="1">
    <source>
        <dbReference type="Pfam" id="PF01370"/>
    </source>
</evidence>
<organism evidence="2 3">
    <name type="scientific">Gynuella sunshinyii YC6258</name>
    <dbReference type="NCBI Taxonomy" id="1445510"/>
    <lineage>
        <taxon>Bacteria</taxon>
        <taxon>Pseudomonadati</taxon>
        <taxon>Pseudomonadota</taxon>
        <taxon>Gammaproteobacteria</taxon>
        <taxon>Oceanospirillales</taxon>
        <taxon>Saccharospirillaceae</taxon>
        <taxon>Gynuella</taxon>
    </lineage>
</organism>
<dbReference type="InterPro" id="IPR001509">
    <property type="entry name" value="Epimerase_deHydtase"/>
</dbReference>
<dbReference type="PANTHER" id="PTHR43245">
    <property type="entry name" value="BIFUNCTIONAL POLYMYXIN RESISTANCE PROTEIN ARNA"/>
    <property type="match status" value="1"/>
</dbReference>
<dbReference type="OrthoDB" id="9803010at2"/>
<evidence type="ECO:0000313" key="3">
    <source>
        <dbReference type="Proteomes" id="UP000032266"/>
    </source>
</evidence>
<dbReference type="STRING" id="1445510.YC6258_05668"/>
<dbReference type="EMBL" id="CP007142">
    <property type="protein sequence ID" value="AJQ97696.1"/>
    <property type="molecule type" value="Genomic_DNA"/>
</dbReference>
<dbReference type="RefSeq" id="WP_044619372.1">
    <property type="nucleotide sequence ID" value="NZ_CP007142.1"/>
</dbReference>
<gene>
    <name evidence="2" type="ORF">YC6258_05668</name>
</gene>
<dbReference type="HOGENOM" id="CLU_007383_6_1_6"/>
<reference evidence="2 3" key="1">
    <citation type="submission" date="2014-01" db="EMBL/GenBank/DDBJ databases">
        <title>Full genme sequencing of cellulolytic bacterium Gynuella sunshinyii YC6258T gen. nov., sp. nov.</title>
        <authorList>
            <person name="Khan H."/>
            <person name="Chung E.J."/>
            <person name="Chung Y.R."/>
        </authorList>
    </citation>
    <scope>NUCLEOTIDE SEQUENCE [LARGE SCALE GENOMIC DNA]</scope>
    <source>
        <strain evidence="2 3">YC6258</strain>
    </source>
</reference>
<proteinExistence type="predicted"/>
<accession>A0A0C5VU59</accession>
<keyword evidence="3" id="KW-1185">Reference proteome</keyword>
<name>A0A0C5VU59_9GAMM</name>
<sequence length="317" mass="35630">MTKILVTGASGFVGSTFMQRFAAHDDLELFGVARRAMPWSNYAQVDLAQGLNIDFKPDVVVHAAAHVSPWGTEQEYHRKNVTATQEVIRFCEQNECPRLIYLSSSSVFYRDEPQFNITEDSPIGPEFISWYAASKYAGEQLVSNYQGEHVILRPRAVFGPGDTVLFPRILRAAQKNRLALLTGEGQPAVGDFIYIETLCDYILTAAVKPGLHGAYNLTNAETVEFQSLLLTILDRLGLPRPTRRLKVTTAMRIAGWLERLYRVLHLSGEPPVTRYSISVFAHSKTFDPSRMLRDLGPPSISLSEGIDRFVTWQRQHA</sequence>
<dbReference type="Proteomes" id="UP000032266">
    <property type="component" value="Chromosome"/>
</dbReference>
<dbReference type="Gene3D" id="3.40.50.720">
    <property type="entry name" value="NAD(P)-binding Rossmann-like Domain"/>
    <property type="match status" value="1"/>
</dbReference>